<reference evidence="2" key="1">
    <citation type="submission" date="2024-03" db="EMBL/GenBank/DDBJ databases">
        <title>Chitinophaga horti sp. nov., isolated from garden soil.</title>
        <authorList>
            <person name="Lee D.S."/>
            <person name="Han D.M."/>
            <person name="Baek J.H."/>
            <person name="Choi D.G."/>
            <person name="Jeon J.H."/>
            <person name="Jeon C.O."/>
        </authorList>
    </citation>
    <scope>NUCLEOTIDE SEQUENCE [LARGE SCALE GENOMIC DNA]</scope>
    <source>
        <strain evidence="2">GPA1</strain>
    </source>
</reference>
<dbReference type="Proteomes" id="UP001485459">
    <property type="component" value="Chromosome"/>
</dbReference>
<sequence>MSIFDYPRINFKGLVSINVGTANNDDYSGEQFAGGPYNGMPVRLADSANVQPMLYGMDDDTWVKWAVTPLSVYNPPAPSAVKSSPRRFEGKPAVVENTANSTIIPGEWNYYGDMGLDMINVNVTGVNDPGNVIPSSLMSTIRSSQLSYLNRPGPNGRSTGMVIDINPEDPTNTQVFTDALSLMSGDNVVFSGKPSKAMTRWINFTRNGALTGPNGAAAMFQCVLPLNVLQGQSILQGMPSASPDGRPLAGIVCRYTIYRPLQKINVFKYNPQQWINEMLQLYATQGINPDFLELQGTIAPWFQGDAISQTTGRYLEPVPFPFPTGWKGNTMGSSTMSLPPVILQYNKQNRQISIDLSPVLPDLYQGAPDYDPLVTGNDPKYNLGTITLAVAFDPTQGLDAALPIGQINYMDMATNDANGWIFDFTWNAFIDAALNDGYKFYLYCGGSQGINQAIHIEKPLFLFSETSGVYAEQDTSTPLATTNRFRDYGVDTVPISFTGYKDGQPMTNNGGYTFDLWYYDTTPNQATGPATLLMHGYNLGDPITLPVYNNGNVLITCTPHDSPPPANYGQFNPLTGSIINVRVLPNNEDFSRYYKDPSSPQPTGNDLLTFDVVYEKVLRNYYLLYPAMSRVVKLNDPSIWQDPVMARALLDRISLPAWNTAVAMPRTRDLSESRRKLLTAFCLKIINP</sequence>
<evidence type="ECO:0000313" key="2">
    <source>
        <dbReference type="Proteomes" id="UP001485459"/>
    </source>
</evidence>
<accession>A0ABZ2YQW0</accession>
<gene>
    <name evidence="1" type="ORF">WJU16_03910</name>
</gene>
<keyword evidence="2" id="KW-1185">Reference proteome</keyword>
<dbReference type="EMBL" id="CP149822">
    <property type="protein sequence ID" value="WZN42181.1"/>
    <property type="molecule type" value="Genomic_DNA"/>
</dbReference>
<proteinExistence type="predicted"/>
<evidence type="ECO:0000313" key="1">
    <source>
        <dbReference type="EMBL" id="WZN42181.1"/>
    </source>
</evidence>
<name>A0ABZ2YQW0_9BACT</name>
<protein>
    <submittedName>
        <fullName evidence="1">Uncharacterized protein</fullName>
    </submittedName>
</protein>
<dbReference type="RefSeq" id="WP_341837017.1">
    <property type="nucleotide sequence ID" value="NZ_CP149822.1"/>
</dbReference>
<organism evidence="1 2">
    <name type="scientific">Chitinophaga pollutisoli</name>
    <dbReference type="NCBI Taxonomy" id="3133966"/>
    <lineage>
        <taxon>Bacteria</taxon>
        <taxon>Pseudomonadati</taxon>
        <taxon>Bacteroidota</taxon>
        <taxon>Chitinophagia</taxon>
        <taxon>Chitinophagales</taxon>
        <taxon>Chitinophagaceae</taxon>
        <taxon>Chitinophaga</taxon>
    </lineage>
</organism>